<evidence type="ECO:0000313" key="5">
    <source>
        <dbReference type="Proteomes" id="UP001239085"/>
    </source>
</evidence>
<gene>
    <name evidence="4" type="ORF">QFZ46_002481</name>
</gene>
<dbReference type="SUPFAM" id="SSF51905">
    <property type="entry name" value="FAD/NAD(P)-binding domain"/>
    <property type="match status" value="1"/>
</dbReference>
<protein>
    <submittedName>
        <fullName evidence="4">2-polyprenyl-6-methoxyphenol hydroxylase-like FAD-dependent oxidoreductase</fullName>
    </submittedName>
</protein>
<dbReference type="InterPro" id="IPR050493">
    <property type="entry name" value="FAD-dep_Monooxygenase_BioMet"/>
</dbReference>
<feature type="domain" description="FAD-binding" evidence="3">
    <location>
        <begin position="6"/>
        <end position="345"/>
    </location>
</feature>
<keyword evidence="5" id="KW-1185">Reference proteome</keyword>
<reference evidence="4 5" key="1">
    <citation type="submission" date="2023-07" db="EMBL/GenBank/DDBJ databases">
        <title>Comparative genomics of wheat-associated soil bacteria to identify genetic determinants of phenazine resistance.</title>
        <authorList>
            <person name="Mouncey N."/>
        </authorList>
    </citation>
    <scope>NUCLEOTIDE SEQUENCE [LARGE SCALE GENOMIC DNA]</scope>
    <source>
        <strain evidence="4 5">W2I7</strain>
    </source>
</reference>
<dbReference type="InterPro" id="IPR036188">
    <property type="entry name" value="FAD/NAD-bd_sf"/>
</dbReference>
<dbReference type="PANTHER" id="PTHR13789:SF309">
    <property type="entry name" value="PUTATIVE (AFU_ORTHOLOGUE AFUA_6G14510)-RELATED"/>
    <property type="match status" value="1"/>
</dbReference>
<dbReference type="Proteomes" id="UP001239085">
    <property type="component" value="Unassembled WGS sequence"/>
</dbReference>
<proteinExistence type="predicted"/>
<dbReference type="Pfam" id="PF01494">
    <property type="entry name" value="FAD_binding_3"/>
    <property type="match status" value="1"/>
</dbReference>
<evidence type="ECO:0000313" key="4">
    <source>
        <dbReference type="EMBL" id="MDQ0644321.1"/>
    </source>
</evidence>
<dbReference type="Gene3D" id="3.50.50.60">
    <property type="entry name" value="FAD/NAD(P)-binding domain"/>
    <property type="match status" value="1"/>
</dbReference>
<keyword evidence="1" id="KW-0560">Oxidoreductase</keyword>
<dbReference type="PRINTS" id="PR00420">
    <property type="entry name" value="RNGMNOXGNASE"/>
</dbReference>
<evidence type="ECO:0000256" key="1">
    <source>
        <dbReference type="ARBA" id="ARBA00023002"/>
    </source>
</evidence>
<dbReference type="PANTHER" id="PTHR13789">
    <property type="entry name" value="MONOOXYGENASE"/>
    <property type="match status" value="1"/>
</dbReference>
<evidence type="ECO:0000256" key="2">
    <source>
        <dbReference type="ARBA" id="ARBA00023033"/>
    </source>
</evidence>
<comment type="caution">
    <text evidence="4">The sequence shown here is derived from an EMBL/GenBank/DDBJ whole genome shotgun (WGS) entry which is preliminary data.</text>
</comment>
<keyword evidence="2" id="KW-0503">Monooxygenase</keyword>
<dbReference type="InterPro" id="IPR002938">
    <property type="entry name" value="FAD-bd"/>
</dbReference>
<name>A0ABU0PCC0_9MICO</name>
<accession>A0ABU0PCC0</accession>
<evidence type="ECO:0000259" key="3">
    <source>
        <dbReference type="Pfam" id="PF01494"/>
    </source>
</evidence>
<dbReference type="NCBIfam" id="NF005313">
    <property type="entry name" value="PRK06847.1"/>
    <property type="match status" value="1"/>
</dbReference>
<organism evidence="4 5">
    <name type="scientific">Microbacterium murale</name>
    <dbReference type="NCBI Taxonomy" id="1081040"/>
    <lineage>
        <taxon>Bacteria</taxon>
        <taxon>Bacillati</taxon>
        <taxon>Actinomycetota</taxon>
        <taxon>Actinomycetes</taxon>
        <taxon>Micrococcales</taxon>
        <taxon>Microbacteriaceae</taxon>
        <taxon>Microbacterium</taxon>
    </lineage>
</organism>
<sequence>MTAVKKVAIAGSGVAAMAAAIQLAKRGVDVEVFEKKPDLTPLGSGITLQGNALRVLDQLGVWNDVLEQGYPSDGLVIRAPGPGAPVVMSLPEAKTGGPDYPASLGMYRPDLTRILHAAAVAQGVVFRFDAELTGLTEQEKQVELTVNGEPVGSFDLLIGADGLHSTVRELIGIDVRPQRTGMGAWRAFVSRPSEVVSSEVIYGGPVYIAGYTPTSEDAMYAFLVEPAQDRSALSDEEHARLMYETSLAYDGPWNAIRADLLKSPQVNYTWFTAHLVPDAWNRGRVVIIGDAAHSCPPTIAQGAAQALEDALVLTELLESHDQLEQGLWDEFHARRLPRAATVVESSVQVGQWQIDGDQHADIGGLVYAVAQKMAVPA</sequence>
<dbReference type="RefSeq" id="WP_307361925.1">
    <property type="nucleotide sequence ID" value="NZ_JAUSXK010000001.1"/>
</dbReference>
<dbReference type="EMBL" id="JAUSXK010000001">
    <property type="protein sequence ID" value="MDQ0644321.1"/>
    <property type="molecule type" value="Genomic_DNA"/>
</dbReference>